<name>A0A834TUN0_9FABA</name>
<organism evidence="1 2">
    <name type="scientific">Senna tora</name>
    <dbReference type="NCBI Taxonomy" id="362788"/>
    <lineage>
        <taxon>Eukaryota</taxon>
        <taxon>Viridiplantae</taxon>
        <taxon>Streptophyta</taxon>
        <taxon>Embryophyta</taxon>
        <taxon>Tracheophyta</taxon>
        <taxon>Spermatophyta</taxon>
        <taxon>Magnoliopsida</taxon>
        <taxon>eudicotyledons</taxon>
        <taxon>Gunneridae</taxon>
        <taxon>Pentapetalae</taxon>
        <taxon>rosids</taxon>
        <taxon>fabids</taxon>
        <taxon>Fabales</taxon>
        <taxon>Fabaceae</taxon>
        <taxon>Caesalpinioideae</taxon>
        <taxon>Cassia clade</taxon>
        <taxon>Senna</taxon>
    </lineage>
</organism>
<dbReference type="AlphaFoldDB" id="A0A834TUN0"/>
<reference evidence="1" key="1">
    <citation type="submission" date="2020-09" db="EMBL/GenBank/DDBJ databases">
        <title>Genome-Enabled Discovery of Anthraquinone Biosynthesis in Senna tora.</title>
        <authorList>
            <person name="Kang S.-H."/>
            <person name="Pandey R.P."/>
            <person name="Lee C.-M."/>
            <person name="Sim J.-S."/>
            <person name="Jeong J.-T."/>
            <person name="Choi B.-S."/>
            <person name="Jung M."/>
            <person name="Ginzburg D."/>
            <person name="Zhao K."/>
            <person name="Won S.Y."/>
            <person name="Oh T.-J."/>
            <person name="Yu Y."/>
            <person name="Kim N.-H."/>
            <person name="Lee O.R."/>
            <person name="Lee T.-H."/>
            <person name="Bashyal P."/>
            <person name="Kim T.-S."/>
            <person name="Lee W.-H."/>
            <person name="Kawkins C."/>
            <person name="Kim C.-K."/>
            <person name="Kim J.S."/>
            <person name="Ahn B.O."/>
            <person name="Rhee S.Y."/>
            <person name="Sohng J.K."/>
        </authorList>
    </citation>
    <scope>NUCLEOTIDE SEQUENCE</scope>
    <source>
        <tissue evidence="1">Leaf</tissue>
    </source>
</reference>
<comment type="caution">
    <text evidence="1">The sequence shown here is derived from an EMBL/GenBank/DDBJ whole genome shotgun (WGS) entry which is preliminary data.</text>
</comment>
<keyword evidence="2" id="KW-1185">Reference proteome</keyword>
<sequence length="56" mass="6911">MKEWEEQARVDSYRKGKNRRYVWQGRELKCKHLEKCEEGGWILQRSDHFADVLCFH</sequence>
<evidence type="ECO:0000313" key="1">
    <source>
        <dbReference type="EMBL" id="KAF7828129.1"/>
    </source>
</evidence>
<evidence type="ECO:0000313" key="2">
    <source>
        <dbReference type="Proteomes" id="UP000634136"/>
    </source>
</evidence>
<protein>
    <submittedName>
        <fullName evidence="1">Uncharacterized protein</fullName>
    </submittedName>
</protein>
<accession>A0A834TUN0</accession>
<gene>
    <name evidence="1" type="ORF">G2W53_019293</name>
</gene>
<dbReference type="EMBL" id="JAAIUW010000006">
    <property type="protein sequence ID" value="KAF7828129.1"/>
    <property type="molecule type" value="Genomic_DNA"/>
</dbReference>
<proteinExistence type="predicted"/>
<dbReference type="Proteomes" id="UP000634136">
    <property type="component" value="Unassembled WGS sequence"/>
</dbReference>